<dbReference type="Pfam" id="PF09108">
    <property type="entry name" value="Xol-1_N"/>
    <property type="match status" value="2"/>
</dbReference>
<dbReference type="InterPro" id="IPR014721">
    <property type="entry name" value="Ribsml_uS5_D2-typ_fold_subgr"/>
</dbReference>
<dbReference type="InterPro" id="IPR020568">
    <property type="entry name" value="Ribosomal_Su5_D2-typ_SF"/>
</dbReference>
<dbReference type="InterPro" id="IPR015192">
    <property type="entry name" value="Xol-1_N"/>
</dbReference>
<feature type="domain" description="Switch protein XOL-1 N-terminal" evidence="1">
    <location>
        <begin position="164"/>
        <end position="301"/>
    </location>
</feature>
<evidence type="ECO:0000313" key="3">
    <source>
        <dbReference type="Proteomes" id="UP000008281"/>
    </source>
</evidence>
<evidence type="ECO:0000259" key="1">
    <source>
        <dbReference type="Pfam" id="PF09108"/>
    </source>
</evidence>
<name>E3LC92_CAERE</name>
<dbReference type="EMBL" id="DS268407">
    <property type="protein sequence ID" value="EFO82918.1"/>
    <property type="molecule type" value="Genomic_DNA"/>
</dbReference>
<dbReference type="InParanoid" id="E3LC92"/>
<reference evidence="2" key="1">
    <citation type="submission" date="2007-07" db="EMBL/GenBank/DDBJ databases">
        <title>PCAP assembly of the Caenorhabditis remanei genome.</title>
        <authorList>
            <consortium name="The Caenorhabditis remanei Sequencing Consortium"/>
            <person name="Wilson R.K."/>
        </authorList>
    </citation>
    <scope>NUCLEOTIDE SEQUENCE [LARGE SCALE GENOMIC DNA]</scope>
    <source>
        <strain evidence="2">PB4641</strain>
    </source>
</reference>
<dbReference type="Gene3D" id="3.30.230.10">
    <property type="match status" value="2"/>
</dbReference>
<organism evidence="3">
    <name type="scientific">Caenorhabditis remanei</name>
    <name type="common">Caenorhabditis vulgaris</name>
    <dbReference type="NCBI Taxonomy" id="31234"/>
    <lineage>
        <taxon>Eukaryota</taxon>
        <taxon>Metazoa</taxon>
        <taxon>Ecdysozoa</taxon>
        <taxon>Nematoda</taxon>
        <taxon>Chromadorea</taxon>
        <taxon>Rhabditida</taxon>
        <taxon>Rhabditina</taxon>
        <taxon>Rhabditomorpha</taxon>
        <taxon>Rhabditoidea</taxon>
        <taxon>Rhabditidae</taxon>
        <taxon>Peloderinae</taxon>
        <taxon>Caenorhabditis</taxon>
    </lineage>
</organism>
<dbReference type="HOGENOM" id="CLU_649317_0_0_1"/>
<protein>
    <recommendedName>
        <fullName evidence="1">Switch protein XOL-1 N-terminal domain-containing protein</fullName>
    </recommendedName>
</protein>
<dbReference type="SUPFAM" id="SSF54211">
    <property type="entry name" value="Ribosomal protein S5 domain 2-like"/>
    <property type="match status" value="2"/>
</dbReference>
<sequence>MNANIKLSIYENLQKGDQLPPFQCIEKFKNTGKLTGTGMAPHVLNLAEISCLSVNKLCIASTQVLDDKEPRNANDHEVLINYYDCTGSTRVMINQLLEKLQLKHVYTISITNERDYNGQIGHFTMLAAIWKSLSTFEEGGAVGNDEDNICNVFPNFQFLKDVAIGVAPHVVELAGCSRLSFTAVTRSCFVLSKVLFKREPKDVHKHKCRIRLGEEPPLCRQLFERLNLKNNVYDIELFPDNYDDRKAIVPMLTAIWKSLSCFEQDNHHKEDFERNAETFEKYLNSIELDIKEKSSMISAVIFGSLSEARLPTFTNDGEQCNLNSISANRMKKEFDKLEAPGDVASLMKKTSEKRTEEKDSTFYDLQCKNAMVKFDETYPGMINGWEIQHGRVMLVLNKGDYNNNELLMLIFVSFFCKMKKKTL</sequence>
<gene>
    <name evidence="2" type="ORF">CRE_00483</name>
</gene>
<keyword evidence="3" id="KW-1185">Reference proteome</keyword>
<feature type="domain" description="Switch protein XOL-1 N-terminal" evidence="1">
    <location>
        <begin position="39"/>
        <end position="138"/>
    </location>
</feature>
<dbReference type="Gene3D" id="3.30.70.1000">
    <property type="entry name" value="Switch protein XOL-1, GHMP-like"/>
    <property type="match status" value="1"/>
</dbReference>
<accession>E3LC92</accession>
<dbReference type="Proteomes" id="UP000008281">
    <property type="component" value="Unassembled WGS sequence"/>
</dbReference>
<proteinExistence type="predicted"/>
<dbReference type="AlphaFoldDB" id="E3LC92"/>
<dbReference type="OrthoDB" id="5790846at2759"/>
<evidence type="ECO:0000313" key="2">
    <source>
        <dbReference type="EMBL" id="EFO82918.1"/>
    </source>
</evidence>